<evidence type="ECO:0000259" key="2">
    <source>
        <dbReference type="Pfam" id="PF13360"/>
    </source>
</evidence>
<dbReference type="InterPro" id="IPR002372">
    <property type="entry name" value="PQQ_rpt_dom"/>
</dbReference>
<evidence type="ECO:0000313" key="3">
    <source>
        <dbReference type="EMBL" id="MBB5872687.1"/>
    </source>
</evidence>
<sequence>MDSVIELGQVVEDDEEIVEISGPFDLRAWWRRRARALGTAVVVFASLIVLGAAAAPVAPPVVPGPDLPAGKLVRTAGVAVVASGDALTATDEHTGAARWQLPLDDGYVALDVAALGPVVAVSLIPTFYALPTAKVIGLDAATGRRLWVQRGLLVQASTDGSVLVLSDGGRVWGLDSLTGTLRWQKPQSDGTPIPGADPATDPLAVIGPEGDVRVIDPRTGGVTVPDEGGIGPGAAAVLLHDGVLLARTDDTDPAAQHYELAAYDVVHGGRLWQERVDRDAINEVVVCGALICGFGTGAVQVREPRTGRIVPLGQAAELRQVGLSTARLVTEARHASFTIQTNGFISSIVWNAAAPLAEVGDWRFAGVRAGRVLLVLQAQRTGGRAWLGELDAAGVTVRPIAPLPGAEPAGACDLRDDWLVCAGTDRRMRVFALGLG</sequence>
<dbReference type="EMBL" id="JACHMN010000003">
    <property type="protein sequence ID" value="MBB5872687.1"/>
    <property type="molecule type" value="Genomic_DNA"/>
</dbReference>
<keyword evidence="4" id="KW-1185">Reference proteome</keyword>
<dbReference type="SUPFAM" id="SSF50998">
    <property type="entry name" value="Quinoprotein alcohol dehydrogenase-like"/>
    <property type="match status" value="1"/>
</dbReference>
<dbReference type="RefSeq" id="WP_184842712.1">
    <property type="nucleotide sequence ID" value="NZ_JACHMN010000003.1"/>
</dbReference>
<organism evidence="3 4">
    <name type="scientific">Allocatelliglobosispora scoriae</name>
    <dbReference type="NCBI Taxonomy" id="643052"/>
    <lineage>
        <taxon>Bacteria</taxon>
        <taxon>Bacillati</taxon>
        <taxon>Actinomycetota</taxon>
        <taxon>Actinomycetes</taxon>
        <taxon>Micromonosporales</taxon>
        <taxon>Micromonosporaceae</taxon>
        <taxon>Allocatelliglobosispora</taxon>
    </lineage>
</organism>
<dbReference type="InterPro" id="IPR018391">
    <property type="entry name" value="PQQ_b-propeller_rpt"/>
</dbReference>
<dbReference type="Gene3D" id="2.130.10.10">
    <property type="entry name" value="YVTN repeat-like/Quinoprotein amine dehydrogenase"/>
    <property type="match status" value="1"/>
</dbReference>
<dbReference type="InterPro" id="IPR015943">
    <property type="entry name" value="WD40/YVTN_repeat-like_dom_sf"/>
</dbReference>
<dbReference type="Pfam" id="PF13360">
    <property type="entry name" value="PQQ_2"/>
    <property type="match status" value="1"/>
</dbReference>
<dbReference type="AlphaFoldDB" id="A0A841BUA6"/>
<protein>
    <recommendedName>
        <fullName evidence="2">Pyrrolo-quinoline quinone repeat domain-containing protein</fullName>
    </recommendedName>
</protein>
<dbReference type="Proteomes" id="UP000587527">
    <property type="component" value="Unassembled WGS sequence"/>
</dbReference>
<gene>
    <name evidence="3" type="ORF">F4553_006121</name>
</gene>
<comment type="caution">
    <text evidence="3">The sequence shown here is derived from an EMBL/GenBank/DDBJ whole genome shotgun (WGS) entry which is preliminary data.</text>
</comment>
<keyword evidence="1" id="KW-0812">Transmembrane</keyword>
<proteinExistence type="predicted"/>
<evidence type="ECO:0000313" key="4">
    <source>
        <dbReference type="Proteomes" id="UP000587527"/>
    </source>
</evidence>
<feature type="transmembrane region" description="Helical" evidence="1">
    <location>
        <begin position="36"/>
        <end position="58"/>
    </location>
</feature>
<accession>A0A841BUA6</accession>
<dbReference type="InterPro" id="IPR011047">
    <property type="entry name" value="Quinoprotein_ADH-like_sf"/>
</dbReference>
<keyword evidence="1" id="KW-1133">Transmembrane helix</keyword>
<keyword evidence="1" id="KW-0472">Membrane</keyword>
<name>A0A841BUA6_9ACTN</name>
<evidence type="ECO:0000256" key="1">
    <source>
        <dbReference type="SAM" id="Phobius"/>
    </source>
</evidence>
<feature type="domain" description="Pyrrolo-quinoline quinone repeat" evidence="2">
    <location>
        <begin position="87"/>
        <end position="222"/>
    </location>
</feature>
<dbReference type="SMART" id="SM00564">
    <property type="entry name" value="PQQ"/>
    <property type="match status" value="4"/>
</dbReference>
<reference evidence="3 4" key="1">
    <citation type="submission" date="2020-08" db="EMBL/GenBank/DDBJ databases">
        <title>Sequencing the genomes of 1000 actinobacteria strains.</title>
        <authorList>
            <person name="Klenk H.-P."/>
        </authorList>
    </citation>
    <scope>NUCLEOTIDE SEQUENCE [LARGE SCALE GENOMIC DNA]</scope>
    <source>
        <strain evidence="3 4">DSM 45362</strain>
    </source>
</reference>